<proteinExistence type="predicted"/>
<name>A0A0E9WFR4_ANGAN</name>
<reference evidence="1" key="1">
    <citation type="submission" date="2014-11" db="EMBL/GenBank/DDBJ databases">
        <authorList>
            <person name="Amaro Gonzalez C."/>
        </authorList>
    </citation>
    <scope>NUCLEOTIDE SEQUENCE</scope>
</reference>
<accession>A0A0E9WFR4</accession>
<sequence length="45" mass="5358">MENNMVYVHAPCTMHHAPCTMHHAPYLVYYVMCDSFVRQEDLCLR</sequence>
<dbReference type="EMBL" id="GBXM01020269">
    <property type="protein sequence ID" value="JAH88308.1"/>
    <property type="molecule type" value="Transcribed_RNA"/>
</dbReference>
<dbReference type="AlphaFoldDB" id="A0A0E9WFR4"/>
<organism evidence="1">
    <name type="scientific">Anguilla anguilla</name>
    <name type="common">European freshwater eel</name>
    <name type="synonym">Muraena anguilla</name>
    <dbReference type="NCBI Taxonomy" id="7936"/>
    <lineage>
        <taxon>Eukaryota</taxon>
        <taxon>Metazoa</taxon>
        <taxon>Chordata</taxon>
        <taxon>Craniata</taxon>
        <taxon>Vertebrata</taxon>
        <taxon>Euteleostomi</taxon>
        <taxon>Actinopterygii</taxon>
        <taxon>Neopterygii</taxon>
        <taxon>Teleostei</taxon>
        <taxon>Anguilliformes</taxon>
        <taxon>Anguillidae</taxon>
        <taxon>Anguilla</taxon>
    </lineage>
</organism>
<reference evidence="1" key="2">
    <citation type="journal article" date="2015" name="Fish Shellfish Immunol.">
        <title>Early steps in the European eel (Anguilla anguilla)-Vibrio vulnificus interaction in the gills: Role of the RtxA13 toxin.</title>
        <authorList>
            <person name="Callol A."/>
            <person name="Pajuelo D."/>
            <person name="Ebbesson L."/>
            <person name="Teles M."/>
            <person name="MacKenzie S."/>
            <person name="Amaro C."/>
        </authorList>
    </citation>
    <scope>NUCLEOTIDE SEQUENCE</scope>
</reference>
<protein>
    <submittedName>
        <fullName evidence="1">Uncharacterized protein</fullName>
    </submittedName>
</protein>
<evidence type="ECO:0000313" key="1">
    <source>
        <dbReference type="EMBL" id="JAH88308.1"/>
    </source>
</evidence>